<evidence type="ECO:0000313" key="1">
    <source>
        <dbReference type="EMBL" id="HHS29276.1"/>
    </source>
</evidence>
<name>A0A7V6DPK3_9BACT</name>
<dbReference type="EMBL" id="DTGR01000099">
    <property type="protein sequence ID" value="HHS29276.1"/>
    <property type="molecule type" value="Genomic_DNA"/>
</dbReference>
<gene>
    <name evidence="1" type="ORF">ENV52_06195</name>
</gene>
<accession>A0A7V6DPK3</accession>
<dbReference type="AlphaFoldDB" id="A0A7V6DPK3"/>
<reference evidence="1" key="1">
    <citation type="journal article" date="2020" name="mSystems">
        <title>Genome- and Community-Level Interaction Insights into Carbon Utilization and Element Cycling Functions of Hydrothermarchaeota in Hydrothermal Sediment.</title>
        <authorList>
            <person name="Zhou Z."/>
            <person name="Liu Y."/>
            <person name="Xu W."/>
            <person name="Pan J."/>
            <person name="Luo Z.H."/>
            <person name="Li M."/>
        </authorList>
    </citation>
    <scope>NUCLEOTIDE SEQUENCE [LARGE SCALE GENOMIC DNA]</scope>
    <source>
        <strain evidence="1">SpSt-767</strain>
    </source>
</reference>
<protein>
    <submittedName>
        <fullName evidence="1">Uncharacterized protein</fullName>
    </submittedName>
</protein>
<sequence>MGQQFVAGGIFIDPKGQERFALVCPGVGEKPLVMGNSLTRYFIMIWRHAHLYRVEKDYSLTLVAASPVALQGGIGAPERVEPTTCWVETLQDIISLT</sequence>
<proteinExistence type="predicted"/>
<organism evidence="1">
    <name type="scientific">Desulfobacca acetoxidans</name>
    <dbReference type="NCBI Taxonomy" id="60893"/>
    <lineage>
        <taxon>Bacteria</taxon>
        <taxon>Pseudomonadati</taxon>
        <taxon>Thermodesulfobacteriota</taxon>
        <taxon>Desulfobaccia</taxon>
        <taxon>Desulfobaccales</taxon>
        <taxon>Desulfobaccaceae</taxon>
        <taxon>Desulfobacca</taxon>
    </lineage>
</organism>
<comment type="caution">
    <text evidence="1">The sequence shown here is derived from an EMBL/GenBank/DDBJ whole genome shotgun (WGS) entry which is preliminary data.</text>
</comment>